<evidence type="ECO:0000256" key="6">
    <source>
        <dbReference type="ARBA" id="ARBA00022741"/>
    </source>
</evidence>
<keyword evidence="10 12" id="KW-0648">Protein biosynthesis</keyword>
<reference evidence="15 16" key="2">
    <citation type="journal article" date="2016" name="ISME J.">
        <title>Physiological and genomic characterization of two novel marine thaumarchaeal strains indicates niche differentiation.</title>
        <authorList>
            <person name="Bayer B."/>
            <person name="Vojvoda J."/>
            <person name="Offre P."/>
            <person name="Alves R.J."/>
            <person name="Elisabeth N.H."/>
            <person name="Garcia J.A."/>
            <person name="Volland J.M."/>
            <person name="Srivastava A."/>
            <person name="Schleper C."/>
            <person name="Herndl G.J."/>
        </authorList>
    </citation>
    <scope>NUCLEOTIDE SEQUENCE [LARGE SCALE GENOMIC DNA]</scope>
    <source>
        <strain evidence="15 16">NF5</strain>
    </source>
</reference>
<reference evidence="16" key="1">
    <citation type="submission" date="2015-03" db="EMBL/GenBank/DDBJ databases">
        <title>Characterization of two novel Thaumarchaeota isolated from the Northern Adriatic Sea.</title>
        <authorList>
            <person name="Bayer B."/>
            <person name="Vojvoda J."/>
            <person name="Offre P."/>
            <person name="Srivastava A."/>
            <person name="Elisabeth N."/>
            <person name="Garcia J.A.L."/>
            <person name="Schleper C."/>
            <person name="Herndl G.J."/>
        </authorList>
    </citation>
    <scope>NUCLEOTIDE SEQUENCE [LARGE SCALE GENOMIC DNA]</scope>
    <source>
        <strain evidence="16">NF5</strain>
    </source>
</reference>
<dbReference type="AlphaFoldDB" id="A0A0D5C419"/>
<dbReference type="Gene3D" id="3.30.54.20">
    <property type="match status" value="1"/>
</dbReference>
<dbReference type="RefSeq" id="WP_048117634.1">
    <property type="nucleotide sequence ID" value="NZ_CP011070.1"/>
</dbReference>
<dbReference type="FunFam" id="3.10.310.40:FF:000001">
    <property type="entry name" value="Alanine--tRNA ligase"/>
    <property type="match status" value="1"/>
</dbReference>
<keyword evidence="8 12" id="KW-0067">ATP-binding</keyword>
<evidence type="ECO:0000313" key="15">
    <source>
        <dbReference type="EMBL" id="AJW71554.1"/>
    </source>
</evidence>
<dbReference type="InterPro" id="IPR012947">
    <property type="entry name" value="tRNA_SAD"/>
</dbReference>
<dbReference type="SUPFAM" id="SSF55681">
    <property type="entry name" value="Class II aaRS and biotin synthetases"/>
    <property type="match status" value="1"/>
</dbReference>
<dbReference type="OrthoDB" id="7506at2157"/>
<dbReference type="PANTHER" id="PTHR11777:SF9">
    <property type="entry name" value="ALANINE--TRNA LIGASE, CYTOPLASMIC"/>
    <property type="match status" value="1"/>
</dbReference>
<accession>A0A0D5C419</accession>
<dbReference type="Gene3D" id="3.30.980.10">
    <property type="entry name" value="Threonyl-trna Synthetase, Chain A, domain 2"/>
    <property type="match status" value="1"/>
</dbReference>
<dbReference type="FunFam" id="3.30.980.10:FF:000004">
    <property type="entry name" value="Alanine--tRNA ligase, cytoplasmic"/>
    <property type="match status" value="1"/>
</dbReference>
<feature type="coiled-coil region" evidence="13">
    <location>
        <begin position="732"/>
        <end position="762"/>
    </location>
</feature>
<dbReference type="Gene3D" id="2.40.30.130">
    <property type="match status" value="1"/>
</dbReference>
<dbReference type="InterPro" id="IPR002318">
    <property type="entry name" value="Ala-tRNA-lgiase_IIc"/>
</dbReference>
<comment type="cofactor">
    <cofactor evidence="12">
        <name>Zn(2+)</name>
        <dbReference type="ChEBI" id="CHEBI:29105"/>
    </cofactor>
    <text evidence="12">Binds 1 zinc ion per subunit.</text>
</comment>
<evidence type="ECO:0000256" key="11">
    <source>
        <dbReference type="ARBA" id="ARBA00023146"/>
    </source>
</evidence>
<evidence type="ECO:0000256" key="10">
    <source>
        <dbReference type="ARBA" id="ARBA00022917"/>
    </source>
</evidence>
<dbReference type="Pfam" id="PF01411">
    <property type="entry name" value="tRNA-synt_2c"/>
    <property type="match status" value="1"/>
</dbReference>
<evidence type="ECO:0000256" key="2">
    <source>
        <dbReference type="ARBA" id="ARBA00022490"/>
    </source>
</evidence>
<dbReference type="HAMAP" id="MF_00036_A">
    <property type="entry name" value="Ala_tRNA_synth_A"/>
    <property type="match status" value="1"/>
</dbReference>
<dbReference type="PROSITE" id="PS50860">
    <property type="entry name" value="AA_TRNA_LIGASE_II_ALA"/>
    <property type="match status" value="1"/>
</dbReference>
<sequence length="889" mass="100035">MDKKEILKEFSADPDRHYNVKLFSEQGFVRKSCTKCGRFFWTLDSGRDLCPDDGADTYSFIGNPPTTKRFDYTQAWRQVEEFFVKNNHKSVSRYPVVCRWRDDLFFTIASVVDFQRIMGSKVVFEFPANPLVVPQTCLRFKDLENVGVTGRHFSSFCMIGQHSIPEGDGYWKDECVDLDYRLLTDQFGIKKEEVVFVEDVWAGGGSFGPSLEYFVNGLELGNAVFTEFQGELGQHTTLDQRVIDMGAGLERFAWITMGTPTAYDCCFGPINQKLFNTIGIDSDSEILRKYFTEIAKALDDFEDLNDVRRHAIKKAGLTDDQLNKMITPLEGIYLIADHLRTLIFAITDGALPSNVGGGYNLRMMLRRINATISKLNLKLDIDDLIDTHIDYLKDTYPELDEKREDVKKILKIEAGRYEDSKVHMKKKAEKIRERGVPSVDELITLYESDGITPEYLKEVNAIDEVPSSFYSKLSDLHQSEKKKAIAELPLDDLPETETLFYKDDPMEFDAKVIKVFDDHVVLDRTSFYARGGGQEPDHGTIAGFKVTNVDKHAHVIVHKLEGGVPKEGETVKCVVDETRRANITKNHTSTHIINASSRGVLGSWIWQHSAFKDDDHARLDITHHSSLTDEQVKQIEDAANKMVKENLTVNIDYFDRGTAEQTYGFRIYQGGVVPVKSVRIVSIEDKDVEACGGTHVKKTGDIELIKITKTKRIQDGVVRLEFVSGPNAYEYVKNQEIVLKQKEQEAKDKAELEKRREENKQKAREQIPVLLEKILDGESGDIDGISIKNKLCFTASENYDEYFHLNFGKKLVAKDNTAAFCGIFEAGPTIRIMVYAGEQSGIDAGVIAKEIAAILGGSGGGDAKFAQGGGKDTSKMEQAIAKAKSMILG</sequence>
<proteinExistence type="inferred from homology"/>
<keyword evidence="3 12" id="KW-0820">tRNA-binding</keyword>
<dbReference type="Gene3D" id="3.30.930.10">
    <property type="entry name" value="Bira Bifunctional Protein, Domain 2"/>
    <property type="match status" value="1"/>
</dbReference>
<dbReference type="SUPFAM" id="SSF50447">
    <property type="entry name" value="Translation proteins"/>
    <property type="match status" value="1"/>
</dbReference>
<dbReference type="GO" id="GO:0004813">
    <property type="term" value="F:alanine-tRNA ligase activity"/>
    <property type="evidence" value="ECO:0007669"/>
    <property type="project" value="UniProtKB-UniRule"/>
</dbReference>
<evidence type="ECO:0000256" key="12">
    <source>
        <dbReference type="HAMAP-Rule" id="MF_00036"/>
    </source>
</evidence>
<dbReference type="SMART" id="SM00863">
    <property type="entry name" value="tRNA_SAD"/>
    <property type="match status" value="1"/>
</dbReference>
<keyword evidence="6 12" id="KW-0547">Nucleotide-binding</keyword>
<dbReference type="InterPro" id="IPR050058">
    <property type="entry name" value="Ala-tRNA_ligase"/>
</dbReference>
<dbReference type="Pfam" id="PF07973">
    <property type="entry name" value="tRNA_SAD"/>
    <property type="match status" value="1"/>
</dbReference>
<dbReference type="InterPro" id="IPR018163">
    <property type="entry name" value="Thr/Ala-tRNA-synth_IIc_edit"/>
</dbReference>
<dbReference type="EMBL" id="CP011070">
    <property type="protein sequence ID" value="AJW71554.1"/>
    <property type="molecule type" value="Genomic_DNA"/>
</dbReference>
<dbReference type="SUPFAM" id="SSF55186">
    <property type="entry name" value="ThrRS/AlaRS common domain"/>
    <property type="match status" value="1"/>
</dbReference>
<dbReference type="FunFam" id="3.30.54.20:FF:000008">
    <property type="entry name" value="Alanine--tRNA ligase"/>
    <property type="match status" value="1"/>
</dbReference>
<gene>
    <name evidence="12 15" type="primary">alaS</name>
    <name evidence="15" type="ORF">NADRNF5_1876</name>
</gene>
<comment type="similarity">
    <text evidence="1 12">Belongs to the class-II aminoacyl-tRNA synthetase family.</text>
</comment>
<keyword evidence="7 12" id="KW-0862">Zinc</keyword>
<feature type="binding site" evidence="12">
    <location>
        <position position="695"/>
    </location>
    <ligand>
        <name>Zn(2+)</name>
        <dbReference type="ChEBI" id="CHEBI:29105"/>
    </ligand>
</feature>
<dbReference type="Gene3D" id="3.10.310.40">
    <property type="match status" value="1"/>
</dbReference>
<dbReference type="GeneID" id="24821037"/>
<dbReference type="GO" id="GO:0006419">
    <property type="term" value="P:alanyl-tRNA aminoacylation"/>
    <property type="evidence" value="ECO:0007669"/>
    <property type="project" value="UniProtKB-UniRule"/>
</dbReference>
<dbReference type="InterPro" id="IPR018162">
    <property type="entry name" value="Ala-tRNA-ligase_IIc_anticod-bd"/>
</dbReference>
<dbReference type="GO" id="GO:0005524">
    <property type="term" value="F:ATP binding"/>
    <property type="evidence" value="ECO:0007669"/>
    <property type="project" value="UniProtKB-UniRule"/>
</dbReference>
<feature type="domain" description="Alanyl-transfer RNA synthetases family profile" evidence="14">
    <location>
        <begin position="70"/>
        <end position="734"/>
    </location>
</feature>
<evidence type="ECO:0000256" key="8">
    <source>
        <dbReference type="ARBA" id="ARBA00022840"/>
    </source>
</evidence>
<evidence type="ECO:0000256" key="13">
    <source>
        <dbReference type="SAM" id="Coils"/>
    </source>
</evidence>
<comment type="subcellular location">
    <subcellularLocation>
        <location evidence="12">Cytoplasm</location>
    </subcellularLocation>
</comment>
<organism evidence="15 16">
    <name type="scientific">Nitrosopumilus adriaticus</name>
    <dbReference type="NCBI Taxonomy" id="1580092"/>
    <lineage>
        <taxon>Archaea</taxon>
        <taxon>Nitrososphaerota</taxon>
        <taxon>Nitrososphaeria</taxon>
        <taxon>Nitrosopumilales</taxon>
        <taxon>Nitrosopumilaceae</taxon>
        <taxon>Nitrosopumilus</taxon>
    </lineage>
</organism>
<dbReference type="InterPro" id="IPR045864">
    <property type="entry name" value="aa-tRNA-synth_II/BPL/LPL"/>
</dbReference>
<keyword evidence="9 12" id="KW-0694">RNA-binding</keyword>
<dbReference type="KEGG" id="nin:NADRNF5_1876"/>
<dbReference type="GO" id="GO:0002161">
    <property type="term" value="F:aminoacyl-tRNA deacylase activity"/>
    <property type="evidence" value="ECO:0007669"/>
    <property type="project" value="UniProtKB-ARBA"/>
</dbReference>
<keyword evidence="2 12" id="KW-0963">Cytoplasm</keyword>
<dbReference type="HOGENOM" id="CLU_004485_4_0_2"/>
<dbReference type="GO" id="GO:0005737">
    <property type="term" value="C:cytoplasm"/>
    <property type="evidence" value="ECO:0007669"/>
    <property type="project" value="UniProtKB-SubCell"/>
</dbReference>
<evidence type="ECO:0000256" key="9">
    <source>
        <dbReference type="ARBA" id="ARBA00022884"/>
    </source>
</evidence>
<dbReference type="Pfam" id="PF02272">
    <property type="entry name" value="DHHA1"/>
    <property type="match status" value="1"/>
</dbReference>
<dbReference type="InterPro" id="IPR009000">
    <property type="entry name" value="Transl_B-barrel_sf"/>
</dbReference>
<name>A0A0D5C419_9ARCH</name>
<evidence type="ECO:0000256" key="5">
    <source>
        <dbReference type="ARBA" id="ARBA00022723"/>
    </source>
</evidence>
<dbReference type="SUPFAM" id="SSF101353">
    <property type="entry name" value="Putative anticodon-binding domain of alanyl-tRNA synthetase (AlaRS)"/>
    <property type="match status" value="1"/>
</dbReference>
<comment type="function">
    <text evidence="12">Catalyzes the attachment of alanine to tRNA(Ala) in a two-step reaction: alanine is first activated by ATP to form Ala-AMP and then transferred to the acceptor end of tRNA(Ala). Also edits incorrectly charged Ser-tRNA(Ala) and Gly-tRNA(Ala) via its editing domain.</text>
</comment>
<dbReference type="Proteomes" id="UP000032408">
    <property type="component" value="Chromosome"/>
</dbReference>
<dbReference type="GO" id="GO:0000049">
    <property type="term" value="F:tRNA binding"/>
    <property type="evidence" value="ECO:0007669"/>
    <property type="project" value="UniProtKB-KW"/>
</dbReference>
<dbReference type="NCBIfam" id="TIGR03683">
    <property type="entry name" value="A-tRNA_syn_arch"/>
    <property type="match status" value="1"/>
</dbReference>
<keyword evidence="5 12" id="KW-0479">Metal-binding</keyword>
<keyword evidence="16" id="KW-1185">Reference proteome</keyword>
<dbReference type="InterPro" id="IPR018164">
    <property type="entry name" value="Ala-tRNA-synth_IIc_N"/>
</dbReference>
<dbReference type="STRING" id="1580092.NADRNF5_1876"/>
<dbReference type="PANTHER" id="PTHR11777">
    <property type="entry name" value="ALANYL-TRNA SYNTHETASE"/>
    <property type="match status" value="1"/>
</dbReference>
<feature type="binding site" evidence="12">
    <location>
        <position position="587"/>
    </location>
    <ligand>
        <name>Zn(2+)</name>
        <dbReference type="ChEBI" id="CHEBI:29105"/>
    </ligand>
</feature>
<evidence type="ECO:0000256" key="7">
    <source>
        <dbReference type="ARBA" id="ARBA00022833"/>
    </source>
</evidence>
<evidence type="ECO:0000313" key="16">
    <source>
        <dbReference type="Proteomes" id="UP000032408"/>
    </source>
</evidence>
<dbReference type="NCBIfam" id="TIGR00344">
    <property type="entry name" value="alaS"/>
    <property type="match status" value="1"/>
</dbReference>
<evidence type="ECO:0000256" key="4">
    <source>
        <dbReference type="ARBA" id="ARBA00022598"/>
    </source>
</evidence>
<dbReference type="InterPro" id="IPR003156">
    <property type="entry name" value="DHHA1_dom"/>
</dbReference>
<feature type="binding site" evidence="12">
    <location>
        <position position="591"/>
    </location>
    <ligand>
        <name>Zn(2+)</name>
        <dbReference type="ChEBI" id="CHEBI:29105"/>
    </ligand>
</feature>
<dbReference type="InterPro" id="IPR022429">
    <property type="entry name" value="Ala-tRNA_lgiase_arc"/>
</dbReference>
<keyword evidence="13" id="KW-0175">Coiled coil</keyword>
<dbReference type="GO" id="GO:0008270">
    <property type="term" value="F:zinc ion binding"/>
    <property type="evidence" value="ECO:0007669"/>
    <property type="project" value="UniProtKB-UniRule"/>
</dbReference>
<evidence type="ECO:0000256" key="3">
    <source>
        <dbReference type="ARBA" id="ARBA00022555"/>
    </source>
</evidence>
<evidence type="ECO:0000259" key="14">
    <source>
        <dbReference type="PROSITE" id="PS50860"/>
    </source>
</evidence>
<keyword evidence="4 12" id="KW-0436">Ligase</keyword>
<dbReference type="EC" id="6.1.1.7" evidence="12"/>
<protein>
    <recommendedName>
        <fullName evidence="12">Alanine--tRNA ligase</fullName>
        <ecNumber evidence="12">6.1.1.7</ecNumber>
    </recommendedName>
    <alternativeName>
        <fullName evidence="12">Alanyl-tRNA synthetase</fullName>
        <shortName evidence="12">AlaRS</shortName>
    </alternativeName>
</protein>
<comment type="domain">
    <text evidence="12">Consists of three domains; the N-terminal catalytic domain, the editing domain and the C-terminal C-Ala domain. The editing domain removes incorrectly charged amino acids, while the C-Ala domain, along with tRNA(Ala), serves as a bridge to cooperatively bring together the editing and aminoacylation centers thus stimulating deacylation of misacylated tRNAs.</text>
</comment>
<dbReference type="InterPro" id="IPR018165">
    <property type="entry name" value="Ala-tRNA-synth_IIc_core"/>
</dbReference>
<dbReference type="PRINTS" id="PR00980">
    <property type="entry name" value="TRNASYNTHALA"/>
</dbReference>
<feature type="binding site" evidence="12">
    <location>
        <position position="691"/>
    </location>
    <ligand>
        <name>Zn(2+)</name>
        <dbReference type="ChEBI" id="CHEBI:29105"/>
    </ligand>
</feature>
<keyword evidence="11 12" id="KW-0030">Aminoacyl-tRNA synthetase</keyword>
<evidence type="ECO:0000256" key="1">
    <source>
        <dbReference type="ARBA" id="ARBA00008226"/>
    </source>
</evidence>
<comment type="catalytic activity">
    <reaction evidence="12">
        <text>tRNA(Ala) + L-alanine + ATP = L-alanyl-tRNA(Ala) + AMP + diphosphate</text>
        <dbReference type="Rhea" id="RHEA:12540"/>
        <dbReference type="Rhea" id="RHEA-COMP:9657"/>
        <dbReference type="Rhea" id="RHEA-COMP:9923"/>
        <dbReference type="ChEBI" id="CHEBI:30616"/>
        <dbReference type="ChEBI" id="CHEBI:33019"/>
        <dbReference type="ChEBI" id="CHEBI:57972"/>
        <dbReference type="ChEBI" id="CHEBI:78442"/>
        <dbReference type="ChEBI" id="CHEBI:78497"/>
        <dbReference type="ChEBI" id="CHEBI:456215"/>
        <dbReference type="EC" id="6.1.1.7"/>
    </reaction>
</comment>